<dbReference type="AlphaFoldDB" id="A0AA35XE29"/>
<gene>
    <name evidence="2" type="ORF">GBAR_LOCUS26193</name>
</gene>
<evidence type="ECO:0000313" key="3">
    <source>
        <dbReference type="Proteomes" id="UP001174909"/>
    </source>
</evidence>
<protein>
    <recommendedName>
        <fullName evidence="1">Xylose isomerase-like TIM barrel domain-containing protein</fullName>
    </recommendedName>
</protein>
<reference evidence="2" key="1">
    <citation type="submission" date="2023-03" db="EMBL/GenBank/DDBJ databases">
        <authorList>
            <person name="Steffen K."/>
            <person name="Cardenas P."/>
        </authorList>
    </citation>
    <scope>NUCLEOTIDE SEQUENCE</scope>
</reference>
<dbReference type="InterPro" id="IPR036237">
    <property type="entry name" value="Xyl_isomerase-like_sf"/>
</dbReference>
<comment type="caution">
    <text evidence="2">The sequence shown here is derived from an EMBL/GenBank/DDBJ whole genome shotgun (WGS) entry which is preliminary data.</text>
</comment>
<dbReference type="Proteomes" id="UP001174909">
    <property type="component" value="Unassembled WGS sequence"/>
</dbReference>
<feature type="domain" description="Xylose isomerase-like TIM barrel" evidence="1">
    <location>
        <begin position="6"/>
        <end position="88"/>
    </location>
</feature>
<dbReference type="InterPro" id="IPR013022">
    <property type="entry name" value="Xyl_isomerase-like_TIM-brl"/>
</dbReference>
<name>A0AA35XE29_GEOBA</name>
<evidence type="ECO:0000313" key="2">
    <source>
        <dbReference type="EMBL" id="CAI8047397.1"/>
    </source>
</evidence>
<accession>A0AA35XE29</accession>
<dbReference type="SUPFAM" id="SSF51658">
    <property type="entry name" value="Xylose isomerase-like"/>
    <property type="match status" value="1"/>
</dbReference>
<proteinExistence type="predicted"/>
<keyword evidence="3" id="KW-1185">Reference proteome</keyword>
<dbReference type="Pfam" id="PF01261">
    <property type="entry name" value="AP_endonuc_2"/>
    <property type="match status" value="1"/>
</dbReference>
<evidence type="ECO:0000259" key="1">
    <source>
        <dbReference type="Pfam" id="PF01261"/>
    </source>
</evidence>
<dbReference type="EMBL" id="CASHTH010003633">
    <property type="protein sequence ID" value="CAI8047397.1"/>
    <property type="molecule type" value="Genomic_DNA"/>
</dbReference>
<sequence length="112" mass="12925">MSLLRKCKLCIDVSHSALWGYDPVESIKRYKDQLIYVHLQDYANYSGGDGESYDVNWVDVGSGTVMDFPKIMTTLEEIGYDRWVTACPGQIEDRSDQERMQVNRGYLQQLGY</sequence>
<organism evidence="2 3">
    <name type="scientific">Geodia barretti</name>
    <name type="common">Barrett's horny sponge</name>
    <dbReference type="NCBI Taxonomy" id="519541"/>
    <lineage>
        <taxon>Eukaryota</taxon>
        <taxon>Metazoa</taxon>
        <taxon>Porifera</taxon>
        <taxon>Demospongiae</taxon>
        <taxon>Heteroscleromorpha</taxon>
        <taxon>Tetractinellida</taxon>
        <taxon>Astrophorina</taxon>
        <taxon>Geodiidae</taxon>
        <taxon>Geodia</taxon>
    </lineage>
</organism>
<dbReference type="Gene3D" id="3.20.20.150">
    <property type="entry name" value="Divalent-metal-dependent TIM barrel enzymes"/>
    <property type="match status" value="1"/>
</dbReference>